<proteinExistence type="predicted"/>
<evidence type="ECO:0000313" key="3">
    <source>
        <dbReference type="Proteomes" id="UP000246085"/>
    </source>
</evidence>
<gene>
    <name evidence="2" type="ORF">BRAD3257_1616</name>
</gene>
<dbReference type="KEGG" id="bvz:BRAD3257_1616"/>
<evidence type="ECO:0000313" key="2">
    <source>
        <dbReference type="EMBL" id="SPP92739.1"/>
    </source>
</evidence>
<feature type="chain" id="PRO_5015525815" evidence="1">
    <location>
        <begin position="21"/>
        <end position="89"/>
    </location>
</feature>
<evidence type="ECO:0000256" key="1">
    <source>
        <dbReference type="SAM" id="SignalP"/>
    </source>
</evidence>
<dbReference type="EMBL" id="LS398110">
    <property type="protein sequence ID" value="SPP92739.1"/>
    <property type="molecule type" value="Genomic_DNA"/>
</dbReference>
<keyword evidence="1" id="KW-0732">Signal</keyword>
<organism evidence="2 3">
    <name type="scientific">Bradyrhizobium vignae</name>
    <dbReference type="NCBI Taxonomy" id="1549949"/>
    <lineage>
        <taxon>Bacteria</taxon>
        <taxon>Pseudomonadati</taxon>
        <taxon>Pseudomonadota</taxon>
        <taxon>Alphaproteobacteria</taxon>
        <taxon>Hyphomicrobiales</taxon>
        <taxon>Nitrobacteraceae</taxon>
        <taxon>Bradyrhizobium</taxon>
    </lineage>
</organism>
<sequence length="89" mass="9509">MRLAGAVGLLLSFATTSALAANFTPIPGKGIYRNNIIKIACDQRAASVCQQQANGCGNICKAGRDYQLCWQGCLNRYKECKYSAGCGDL</sequence>
<accession>A0A2U3PUE3</accession>
<dbReference type="AlphaFoldDB" id="A0A2U3PUE3"/>
<dbReference type="Proteomes" id="UP000246085">
    <property type="component" value="Chromosome BRAD3257"/>
</dbReference>
<protein>
    <submittedName>
        <fullName evidence="2">Uncharacterized protein</fullName>
    </submittedName>
</protein>
<feature type="signal peptide" evidence="1">
    <location>
        <begin position="1"/>
        <end position="20"/>
    </location>
</feature>
<name>A0A2U3PUE3_9BRAD</name>
<reference evidence="2 3" key="1">
    <citation type="submission" date="2018-03" db="EMBL/GenBank/DDBJ databases">
        <authorList>
            <person name="Gully D."/>
        </authorList>
    </citation>
    <scope>NUCLEOTIDE SEQUENCE [LARGE SCALE GENOMIC DNA]</scope>
    <source>
        <strain evidence="2">ORS3257</strain>
    </source>
</reference>